<dbReference type="Gene3D" id="3.30.450.400">
    <property type="entry name" value="Colicin M, catalytic domain"/>
    <property type="match status" value="1"/>
</dbReference>
<feature type="compositionally biased region" description="Low complexity" evidence="1">
    <location>
        <begin position="53"/>
        <end position="73"/>
    </location>
</feature>
<dbReference type="HOGENOM" id="CLU_754012_0_0_11"/>
<evidence type="ECO:0000256" key="1">
    <source>
        <dbReference type="SAM" id="MobiDB-lite"/>
    </source>
</evidence>
<dbReference type="Proteomes" id="UP000007947">
    <property type="component" value="Chromosome"/>
</dbReference>
<sequence>MQADKDTRRRKPMPQPQEQASASAQGAATPVWASGPGIRVGPRRGPTEKAAENAEAGHAAPRRAGAAPTGRSPLASDAGSAVPAALERAAGVEGAGARVHQGPEDREFAGLLGARAATHGRDIFLAEGESVDDSALMRHELAHVAEGGDVVRLRAATFLERRMWKGFFDHYLPRKFLDNYMDDTGKALTLTLQEMIDCNPIVDLRRSTVFMAEVAKLAAAGGGTKSIVAKGWGGARTNGTLGNFTITYTGTVSVKADGSWTFVGTMTFYDYWDFDPKGKNSGRSEAGEQKVRVAAALLPGRPFHIYSESAAVSQTSSDDRGLWGSMKAPVSVGDKKDRGVADIAAGDVAGGPVGGDVGTQSSEDLNK</sequence>
<feature type="domain" description="eCIS core" evidence="2">
    <location>
        <begin position="81"/>
        <end position="146"/>
    </location>
</feature>
<reference evidence="3 4" key="1">
    <citation type="submission" date="2011-05" db="EMBL/GenBank/DDBJ databases">
        <title>Whole genome sequence of Microlunatus phosphovorus NM-1.</title>
        <authorList>
            <person name="Hosoyama A."/>
            <person name="Sasaki K."/>
            <person name="Harada T."/>
            <person name="Igarashi R."/>
            <person name="Kawakoshi A."/>
            <person name="Sasagawa M."/>
            <person name="Fukada J."/>
            <person name="Nakamura S."/>
            <person name="Katano Y."/>
            <person name="Hanada S."/>
            <person name="Kamagata Y."/>
            <person name="Nakamura N."/>
            <person name="Yamazaki S."/>
            <person name="Fujita N."/>
        </authorList>
    </citation>
    <scope>NUCLEOTIDE SEQUENCE [LARGE SCALE GENOMIC DNA]</scope>
    <source>
        <strain evidence="4">ATCC 700054 / DSM 10555 / JCM 9379 / NBRC 101784 / NCIMB 13414 / VKM Ac-1990 / NM-1</strain>
    </source>
</reference>
<evidence type="ECO:0000259" key="2">
    <source>
        <dbReference type="Pfam" id="PF13699"/>
    </source>
</evidence>
<dbReference type="eggNOG" id="ENOG5033TGD">
    <property type="taxonomic scope" value="Bacteria"/>
</dbReference>
<dbReference type="KEGG" id="mph:MLP_22690"/>
<feature type="compositionally biased region" description="Low complexity" evidence="1">
    <location>
        <begin position="16"/>
        <end position="44"/>
    </location>
</feature>
<protein>
    <recommendedName>
        <fullName evidence="2">eCIS core domain-containing protein</fullName>
    </recommendedName>
</protein>
<dbReference type="InterPro" id="IPR025295">
    <property type="entry name" value="eCIS_core_dom"/>
</dbReference>
<keyword evidence="4" id="KW-1185">Reference proteome</keyword>
<dbReference type="STRING" id="1032480.MLP_22690"/>
<organism evidence="3 4">
    <name type="scientific">Microlunatus phosphovorus (strain ATCC 700054 / DSM 10555 / JCM 9379 / NBRC 101784 / NCIMB 13414 / VKM Ac-1990 / NM-1)</name>
    <dbReference type="NCBI Taxonomy" id="1032480"/>
    <lineage>
        <taxon>Bacteria</taxon>
        <taxon>Bacillati</taxon>
        <taxon>Actinomycetota</taxon>
        <taxon>Actinomycetes</taxon>
        <taxon>Propionibacteriales</taxon>
        <taxon>Propionibacteriaceae</taxon>
        <taxon>Microlunatus</taxon>
    </lineage>
</organism>
<dbReference type="AlphaFoldDB" id="F5XER7"/>
<dbReference type="OrthoDB" id="9153660at2"/>
<feature type="region of interest" description="Disordered" evidence="1">
    <location>
        <begin position="343"/>
        <end position="367"/>
    </location>
</feature>
<feature type="region of interest" description="Disordered" evidence="1">
    <location>
        <begin position="1"/>
        <end position="82"/>
    </location>
</feature>
<gene>
    <name evidence="3" type="ordered locus">MLP_22690</name>
</gene>
<dbReference type="Pfam" id="PF13699">
    <property type="entry name" value="eCIS_core"/>
    <property type="match status" value="1"/>
</dbReference>
<feature type="compositionally biased region" description="Gly residues" evidence="1">
    <location>
        <begin position="348"/>
        <end position="357"/>
    </location>
</feature>
<name>F5XER7_MICPN</name>
<evidence type="ECO:0000313" key="3">
    <source>
        <dbReference type="EMBL" id="BAK35283.1"/>
    </source>
</evidence>
<evidence type="ECO:0000313" key="4">
    <source>
        <dbReference type="Proteomes" id="UP000007947"/>
    </source>
</evidence>
<accession>F5XER7</accession>
<dbReference type="EMBL" id="AP012204">
    <property type="protein sequence ID" value="BAK35283.1"/>
    <property type="molecule type" value="Genomic_DNA"/>
</dbReference>
<proteinExistence type="predicted"/>